<evidence type="ECO:0000256" key="3">
    <source>
        <dbReference type="ARBA" id="ARBA00022905"/>
    </source>
</evidence>
<keyword evidence="3" id="KW-0884">PQQ biosynthesis</keyword>
<evidence type="ECO:0000256" key="1">
    <source>
        <dbReference type="ARBA" id="ARBA00004886"/>
    </source>
</evidence>
<evidence type="ECO:0000313" key="5">
    <source>
        <dbReference type="Proteomes" id="UP000235116"/>
    </source>
</evidence>
<protein>
    <submittedName>
        <fullName evidence="4">Pyrroloquinoline quinone biosynthesis peptide chaperone PqqD</fullName>
    </submittedName>
</protein>
<sequence>MIGRECSLNIKKGYRLQWEEAQAGWVILFPEGMIQLNDTAAMILRQFQQPTVVHEAITKLEATFPGEEIQNDIIEFLEDACAQQWLEPTE</sequence>
<dbReference type="InterPro" id="IPR041881">
    <property type="entry name" value="PqqD_sf"/>
</dbReference>
<dbReference type="GO" id="GO:0048038">
    <property type="term" value="F:quinone binding"/>
    <property type="evidence" value="ECO:0007669"/>
    <property type="project" value="InterPro"/>
</dbReference>
<dbReference type="InterPro" id="IPR008792">
    <property type="entry name" value="PQQD"/>
</dbReference>
<dbReference type="UniPathway" id="UPA00539"/>
<evidence type="ECO:0000313" key="4">
    <source>
        <dbReference type="EMBL" id="AUM13521.1"/>
    </source>
</evidence>
<organism evidence="4 5">
    <name type="scientific">Ketobacter alkanivorans</name>
    <dbReference type="NCBI Taxonomy" id="1917421"/>
    <lineage>
        <taxon>Bacteria</taxon>
        <taxon>Pseudomonadati</taxon>
        <taxon>Pseudomonadota</taxon>
        <taxon>Gammaproteobacteria</taxon>
        <taxon>Pseudomonadales</taxon>
        <taxon>Ketobacteraceae</taxon>
        <taxon>Ketobacter</taxon>
    </lineage>
</organism>
<dbReference type="GO" id="GO:0018189">
    <property type="term" value="P:pyrroloquinoline quinone biosynthetic process"/>
    <property type="evidence" value="ECO:0007669"/>
    <property type="project" value="UniProtKB-UniPathway"/>
</dbReference>
<gene>
    <name evidence="4" type="primary">pqqD</name>
    <name evidence="4" type="ORF">Kalk_14300</name>
</gene>
<proteinExistence type="predicted"/>
<evidence type="ECO:0000256" key="2">
    <source>
        <dbReference type="ARBA" id="ARBA00011741"/>
    </source>
</evidence>
<reference evidence="5" key="1">
    <citation type="submission" date="2017-08" db="EMBL/GenBank/DDBJ databases">
        <title>Direct submision.</title>
        <authorList>
            <person name="Kim S.-J."/>
            <person name="Rhee S.-K."/>
        </authorList>
    </citation>
    <scope>NUCLEOTIDE SEQUENCE [LARGE SCALE GENOMIC DNA]</scope>
    <source>
        <strain evidence="5">GI5</strain>
    </source>
</reference>
<dbReference type="Proteomes" id="UP000235116">
    <property type="component" value="Chromosome"/>
</dbReference>
<keyword evidence="5" id="KW-1185">Reference proteome</keyword>
<dbReference type="NCBIfam" id="TIGR03859">
    <property type="entry name" value="PQQ_PqqD"/>
    <property type="match status" value="1"/>
</dbReference>
<accession>A0A2K9LN08</accession>
<dbReference type="RefSeq" id="WP_101894896.1">
    <property type="nucleotide sequence ID" value="NZ_CP022684.1"/>
</dbReference>
<dbReference type="OrthoDB" id="7356791at2"/>
<dbReference type="Pfam" id="PF05402">
    <property type="entry name" value="PqqD"/>
    <property type="match status" value="1"/>
</dbReference>
<comment type="pathway">
    <text evidence="1">Cofactor biosynthesis; pyrroloquinoline quinone biosynthesis.</text>
</comment>
<dbReference type="Gene3D" id="1.10.10.1150">
    <property type="entry name" value="Coenzyme PQQ synthesis protein D (PqqD)"/>
    <property type="match status" value="1"/>
</dbReference>
<dbReference type="EMBL" id="CP022684">
    <property type="protein sequence ID" value="AUM13521.1"/>
    <property type="molecule type" value="Genomic_DNA"/>
</dbReference>
<dbReference type="AlphaFoldDB" id="A0A2K9LN08"/>
<dbReference type="InterPro" id="IPR022479">
    <property type="entry name" value="PqqD_bac"/>
</dbReference>
<name>A0A2K9LN08_9GAMM</name>
<comment type="subunit">
    <text evidence="2">Monomer. Interacts with PqqE.</text>
</comment>
<dbReference type="KEGG" id="kak:Kalk_14300"/>